<dbReference type="HOGENOM" id="CLU_134840_1_0_4"/>
<name>S6AAC0_SULDS</name>
<dbReference type="Gene3D" id="1.25.40.10">
    <property type="entry name" value="Tetratricopeptide repeat domain"/>
    <property type="match status" value="1"/>
</dbReference>
<dbReference type="OrthoDB" id="8590585at2"/>
<organism evidence="2 3">
    <name type="scientific">Sulfuricella denitrificans (strain DSM 22764 / NBRC 105220 / skB26)</name>
    <dbReference type="NCBI Taxonomy" id="1163617"/>
    <lineage>
        <taxon>Bacteria</taxon>
        <taxon>Pseudomonadati</taxon>
        <taxon>Pseudomonadota</taxon>
        <taxon>Betaproteobacteria</taxon>
        <taxon>Nitrosomonadales</taxon>
        <taxon>Sulfuricellaceae</taxon>
        <taxon>Sulfuricella</taxon>
    </lineage>
</organism>
<dbReference type="KEGG" id="sdr:SCD_n01783"/>
<accession>S6AAC0</accession>
<evidence type="ECO:0000313" key="3">
    <source>
        <dbReference type="Proteomes" id="UP000015559"/>
    </source>
</evidence>
<feature type="chain" id="PRO_5004545824" description="Lipoprotein" evidence="1">
    <location>
        <begin position="27"/>
        <end position="135"/>
    </location>
</feature>
<evidence type="ECO:0000313" key="2">
    <source>
        <dbReference type="EMBL" id="BAN35595.1"/>
    </source>
</evidence>
<dbReference type="AlphaFoldDB" id="S6AAC0"/>
<dbReference type="eggNOG" id="COG3063">
    <property type="taxonomic scope" value="Bacteria"/>
</dbReference>
<dbReference type="NCBIfam" id="NF038027">
    <property type="entry name" value="TssQ_fam"/>
    <property type="match status" value="1"/>
</dbReference>
<dbReference type="EMBL" id="AP013066">
    <property type="protein sequence ID" value="BAN35595.1"/>
    <property type="molecule type" value="Genomic_DNA"/>
</dbReference>
<keyword evidence="1" id="KW-0732">Signal</keyword>
<sequence length="135" mass="15012">MIRSRLLILTSALLLLLNTGCSSGPARDVGLDKLSPRKAEQELSTGITNYEDGNYKAAAKTLQNALDSGLTFDSDAARAHKYLAFIHCLSNREKQCRDEFRKALEKDNKFDLNPAEVGHPIWGPVFRAVKAEHKK</sequence>
<reference evidence="2 3" key="1">
    <citation type="journal article" date="2012" name="Appl. Environ. Microbiol.">
        <title>Draft genome sequence of a psychrotolerant sulfur-oxidizing bacterium, Sulfuricella denitrificans skB26, and proteomic insights into cold adaptation.</title>
        <authorList>
            <person name="Watanabe T."/>
            <person name="Kojima H."/>
            <person name="Fukui M."/>
        </authorList>
    </citation>
    <scope>NUCLEOTIDE SEQUENCE [LARGE SCALE GENOMIC DNA]</scope>
    <source>
        <strain evidence="3">skB26</strain>
    </source>
</reference>
<proteinExistence type="predicted"/>
<dbReference type="InterPro" id="IPR011990">
    <property type="entry name" value="TPR-like_helical_dom_sf"/>
</dbReference>
<dbReference type="RefSeq" id="WP_009204787.1">
    <property type="nucleotide sequence ID" value="NC_022357.1"/>
</dbReference>
<feature type="signal peptide" evidence="1">
    <location>
        <begin position="1"/>
        <end position="26"/>
    </location>
</feature>
<dbReference type="InterPro" id="IPR047780">
    <property type="entry name" value="TssQ-like"/>
</dbReference>
<evidence type="ECO:0008006" key="4">
    <source>
        <dbReference type="Google" id="ProtNLM"/>
    </source>
</evidence>
<dbReference type="STRING" id="1163617.SCD_n01783"/>
<evidence type="ECO:0000256" key="1">
    <source>
        <dbReference type="SAM" id="SignalP"/>
    </source>
</evidence>
<dbReference type="SUPFAM" id="SSF48452">
    <property type="entry name" value="TPR-like"/>
    <property type="match status" value="1"/>
</dbReference>
<dbReference type="Proteomes" id="UP000015559">
    <property type="component" value="Chromosome"/>
</dbReference>
<protein>
    <recommendedName>
        <fullName evidence="4">Lipoprotein</fullName>
    </recommendedName>
</protein>
<keyword evidence="3" id="KW-1185">Reference proteome</keyword>
<gene>
    <name evidence="2" type="ORF">SCD_n01783</name>
</gene>